<evidence type="ECO:0008006" key="3">
    <source>
        <dbReference type="Google" id="ProtNLM"/>
    </source>
</evidence>
<organism evidence="1 2">
    <name type="scientific">Streptomyces longwoodensis</name>
    <dbReference type="NCBI Taxonomy" id="68231"/>
    <lineage>
        <taxon>Bacteria</taxon>
        <taxon>Bacillati</taxon>
        <taxon>Actinomycetota</taxon>
        <taxon>Actinomycetes</taxon>
        <taxon>Kitasatosporales</taxon>
        <taxon>Streptomycetaceae</taxon>
        <taxon>Streptomyces</taxon>
    </lineage>
</organism>
<proteinExistence type="predicted"/>
<evidence type="ECO:0000313" key="2">
    <source>
        <dbReference type="Proteomes" id="UP000053271"/>
    </source>
</evidence>
<dbReference type="GeneID" id="91428337"/>
<name>A0A101QRX1_9ACTN</name>
<comment type="caution">
    <text evidence="1">The sequence shown here is derived from an EMBL/GenBank/DDBJ whole genome shotgun (WGS) entry which is preliminary data.</text>
</comment>
<protein>
    <recommendedName>
        <fullName evidence="3">Phage tail protein</fullName>
    </recommendedName>
</protein>
<dbReference type="EMBL" id="LMWS01000035">
    <property type="protein sequence ID" value="KUN34832.1"/>
    <property type="molecule type" value="Genomic_DNA"/>
</dbReference>
<accession>A0A101QRX1</accession>
<dbReference type="InterPro" id="IPR058009">
    <property type="entry name" value="TTP_Phage_16"/>
</dbReference>
<sequence length="159" mass="16753">MGDLISDGKTRVAWASSISNINAPTVAELTAAADYTKRITPDGLKLDPSTADVDTSSLASTFDTKTVGRVGFDTELTFKRGDNPTDDAPFTTLKYGVSGFLVVRRGVTYTTAWATGQKVEVYPITCGEPQNVAPAANEVAKFVSPMKVTDQPATAATVA</sequence>
<reference evidence="1 2" key="1">
    <citation type="submission" date="2015-10" db="EMBL/GenBank/DDBJ databases">
        <title>Draft genome sequence of Streptomyces longwoodensis DSM 41677, type strain for the species Streptomyces longwoodensis.</title>
        <authorList>
            <person name="Ruckert C."/>
            <person name="Winkler A."/>
            <person name="Kalinowski J."/>
            <person name="Kampfer P."/>
            <person name="Glaeser S."/>
        </authorList>
    </citation>
    <scope>NUCLEOTIDE SEQUENCE [LARGE SCALE GENOMIC DNA]</scope>
    <source>
        <strain evidence="1 2">DSM 41677</strain>
    </source>
</reference>
<dbReference type="Pfam" id="PF25595">
    <property type="entry name" value="Phage_TTP_16"/>
    <property type="match status" value="1"/>
</dbReference>
<dbReference type="STRING" id="68231.AQJ30_27580"/>
<evidence type="ECO:0000313" key="1">
    <source>
        <dbReference type="EMBL" id="KUN34832.1"/>
    </source>
</evidence>
<gene>
    <name evidence="1" type="ORF">AQJ30_27580</name>
</gene>
<dbReference type="AlphaFoldDB" id="A0A101QRX1"/>
<keyword evidence="2" id="KW-1185">Reference proteome</keyword>
<dbReference type="RefSeq" id="WP_067239388.1">
    <property type="nucleotide sequence ID" value="NZ_KQ948560.1"/>
</dbReference>
<dbReference type="Proteomes" id="UP000053271">
    <property type="component" value="Unassembled WGS sequence"/>
</dbReference>